<keyword evidence="5" id="KW-1185">Reference proteome</keyword>
<protein>
    <recommendedName>
        <fullName evidence="3">UCH catalytic domain-containing protein</fullName>
    </recommendedName>
</protein>
<dbReference type="OrthoDB" id="427186at2759"/>
<dbReference type="GO" id="GO:0005737">
    <property type="term" value="C:cytoplasm"/>
    <property type="evidence" value="ECO:0007669"/>
    <property type="project" value="TreeGrafter"/>
</dbReference>
<evidence type="ECO:0000313" key="4">
    <source>
        <dbReference type="EMBL" id="KNC72833.1"/>
    </source>
</evidence>
<dbReference type="AlphaFoldDB" id="A0A0L0F9P1"/>
<dbReference type="Proteomes" id="UP000054560">
    <property type="component" value="Unassembled WGS sequence"/>
</dbReference>
<dbReference type="PANTHER" id="PTHR10589">
    <property type="entry name" value="UBIQUITIN CARBOXYL-TERMINAL HYDROLASE"/>
    <property type="match status" value="1"/>
</dbReference>
<reference evidence="4 5" key="1">
    <citation type="submission" date="2011-02" db="EMBL/GenBank/DDBJ databases">
        <title>The Genome Sequence of Sphaeroforma arctica JP610.</title>
        <authorList>
            <consortium name="The Broad Institute Genome Sequencing Platform"/>
            <person name="Russ C."/>
            <person name="Cuomo C."/>
            <person name="Young S.K."/>
            <person name="Zeng Q."/>
            <person name="Gargeya S."/>
            <person name="Alvarado L."/>
            <person name="Berlin A."/>
            <person name="Chapman S.B."/>
            <person name="Chen Z."/>
            <person name="Freedman E."/>
            <person name="Gellesch M."/>
            <person name="Goldberg J."/>
            <person name="Griggs A."/>
            <person name="Gujja S."/>
            <person name="Heilman E."/>
            <person name="Heiman D."/>
            <person name="Howarth C."/>
            <person name="Mehta T."/>
            <person name="Neiman D."/>
            <person name="Pearson M."/>
            <person name="Roberts A."/>
            <person name="Saif S."/>
            <person name="Shea T."/>
            <person name="Shenoy N."/>
            <person name="Sisk P."/>
            <person name="Stolte C."/>
            <person name="Sykes S."/>
            <person name="White J."/>
            <person name="Yandava C."/>
            <person name="Burger G."/>
            <person name="Gray M.W."/>
            <person name="Holland P.W.H."/>
            <person name="King N."/>
            <person name="Lang F.B.F."/>
            <person name="Roger A.J."/>
            <person name="Ruiz-Trillo I."/>
            <person name="Haas B."/>
            <person name="Nusbaum C."/>
            <person name="Birren B."/>
        </authorList>
    </citation>
    <scope>NUCLEOTIDE SEQUENCE [LARGE SCALE GENOMIC DNA]</scope>
    <source>
        <strain evidence="4 5">JP610</strain>
    </source>
</reference>
<gene>
    <name evidence="4" type="ORF">SARC_14607</name>
</gene>
<proteinExistence type="inferred from homology"/>
<dbReference type="GO" id="GO:0006511">
    <property type="term" value="P:ubiquitin-dependent protein catabolic process"/>
    <property type="evidence" value="ECO:0007669"/>
    <property type="project" value="InterPro"/>
</dbReference>
<feature type="non-terminal residue" evidence="4">
    <location>
        <position position="1"/>
    </location>
</feature>
<organism evidence="4 5">
    <name type="scientific">Sphaeroforma arctica JP610</name>
    <dbReference type="NCBI Taxonomy" id="667725"/>
    <lineage>
        <taxon>Eukaryota</taxon>
        <taxon>Ichthyosporea</taxon>
        <taxon>Ichthyophonida</taxon>
        <taxon>Sphaeroforma</taxon>
    </lineage>
</organism>
<dbReference type="InterPro" id="IPR038765">
    <property type="entry name" value="Papain-like_cys_pep_sf"/>
</dbReference>
<dbReference type="STRING" id="667725.A0A0L0F9P1"/>
<dbReference type="PROSITE" id="PS52048">
    <property type="entry name" value="UCH_DOMAIN"/>
    <property type="match status" value="1"/>
</dbReference>
<dbReference type="InterPro" id="IPR001578">
    <property type="entry name" value="Peptidase_C12_UCH"/>
</dbReference>
<dbReference type="EMBL" id="KQ246445">
    <property type="protein sequence ID" value="KNC72833.1"/>
    <property type="molecule type" value="Genomic_DNA"/>
</dbReference>
<evidence type="ECO:0000259" key="3">
    <source>
        <dbReference type="PROSITE" id="PS52048"/>
    </source>
</evidence>
<name>A0A0L0F9P1_9EUKA</name>
<evidence type="ECO:0000313" key="5">
    <source>
        <dbReference type="Proteomes" id="UP000054560"/>
    </source>
</evidence>
<dbReference type="RefSeq" id="XP_014146735.1">
    <property type="nucleotide sequence ID" value="XM_014291260.1"/>
</dbReference>
<dbReference type="GeneID" id="25915111"/>
<dbReference type="GO" id="GO:0016579">
    <property type="term" value="P:protein deubiquitination"/>
    <property type="evidence" value="ECO:0007669"/>
    <property type="project" value="TreeGrafter"/>
</dbReference>
<dbReference type="GO" id="GO:0004843">
    <property type="term" value="F:cysteine-type deubiquitinase activity"/>
    <property type="evidence" value="ECO:0007669"/>
    <property type="project" value="InterPro"/>
</dbReference>
<sequence>GLSHPTSKICYLQYEKFFAEEKKRLDAAGQQLPKDYWFTKQTIGNACGTIGLLHALGNSRKSISIDGELGKFFDSTESMTPADKAEFLTKAEGISAAHHESANEGQTAVCI</sequence>
<dbReference type="PANTHER" id="PTHR10589:SF17">
    <property type="entry name" value="UBIQUITIN CARBOXYL-TERMINAL HYDROLASE"/>
    <property type="match status" value="1"/>
</dbReference>
<evidence type="ECO:0000256" key="1">
    <source>
        <dbReference type="ARBA" id="ARBA00009326"/>
    </source>
</evidence>
<dbReference type="Gene3D" id="1.10.418.80">
    <property type="entry name" value="Ubiquitin carboxyl-terminal hydrolase, domain 1"/>
    <property type="match status" value="1"/>
</dbReference>
<dbReference type="eggNOG" id="KOG1415">
    <property type="taxonomic scope" value="Eukaryota"/>
</dbReference>
<comment type="caution">
    <text evidence="2">Lacks conserved residue(s) required for the propagation of feature annotation.</text>
</comment>
<dbReference type="Pfam" id="PF01088">
    <property type="entry name" value="Peptidase_C12"/>
    <property type="match status" value="1"/>
</dbReference>
<dbReference type="SUPFAM" id="SSF54001">
    <property type="entry name" value="Cysteine proteinases"/>
    <property type="match status" value="1"/>
</dbReference>
<comment type="similarity">
    <text evidence="1 2">Belongs to the peptidase C12 family.</text>
</comment>
<feature type="domain" description="UCH catalytic" evidence="3">
    <location>
        <begin position="1"/>
        <end position="111"/>
    </location>
</feature>
<evidence type="ECO:0000256" key="2">
    <source>
        <dbReference type="PROSITE-ProRule" id="PRU01393"/>
    </source>
</evidence>
<accession>A0A0L0F9P1</accession>